<protein>
    <submittedName>
        <fullName evidence="5">RNA-binding protein 27</fullName>
    </submittedName>
</protein>
<keyword evidence="2" id="KW-0479">Metal-binding</keyword>
<dbReference type="FunFam" id="3.30.70.330:FF:000208">
    <property type="entry name" value="RNA-binding protein 27 isoform X2"/>
    <property type="match status" value="1"/>
</dbReference>
<sequence length="605" mass="67991">MCSYRSRLMRSPVLRNKSISPAPMKRLVPLSHKRSSFSRSMSRSLSPRKTKRLSSKVEGRAPTPDNDSLLDNINTKCSVKSKVVKPDAREQPTSDEKLRNTRCRDFDEKGLCLRGELCPYDHGTDPFVLEDVVGRNVPVPASVAQNNFGPKQLSDKPMTSFMNVFNPLRHPHPGNGEYYPESPGILPHFGWNGQVRPRHQFRPRHLNFDAAPFSGRGGPPHPSLMRPYGFHMPRQLVTIPVDGSAQSSPGPSFGEPPFPGGPWMCRGVFGTRGRGRGMFDFRRLGVRSGKQMGNCCLEVRKIPQDLNKIEALINHFSRFGNVVSIQTNWDNDPEGALVTFSNQDEAHQAYRSSDAVLNNRFIRVFWYNKEKDQSKGNQQHEFEFSHTSEPQSKVKSKYLSEQPYQAGLPSFIPVKDTNTSAGGAPLDQAIADRPNEVVKDDEPVDVDSAPVLQPLEPLLETPKKPQNDSYSADLLKTRDSMMRLMTTQIEEQKKLILHLETNRDRMNPKQIEDYKALIGSLQKSCGELGRNLAVVNSNLAQNSTSNNNGNPTTNPKLCSKEEISRKILDAELELYALERNGQETSEIEKKILKLRDEELSFISGS</sequence>
<feature type="region of interest" description="Disordered" evidence="3">
    <location>
        <begin position="15"/>
        <end position="72"/>
    </location>
</feature>
<organism evidence="5 6">
    <name type="scientific">Orchesella cincta</name>
    <name type="common">Springtail</name>
    <name type="synonym">Podura cincta</name>
    <dbReference type="NCBI Taxonomy" id="48709"/>
    <lineage>
        <taxon>Eukaryota</taxon>
        <taxon>Metazoa</taxon>
        <taxon>Ecdysozoa</taxon>
        <taxon>Arthropoda</taxon>
        <taxon>Hexapoda</taxon>
        <taxon>Collembola</taxon>
        <taxon>Entomobryomorpha</taxon>
        <taxon>Entomobryoidea</taxon>
        <taxon>Orchesellidae</taxon>
        <taxon>Orchesellinae</taxon>
        <taxon>Orchesella</taxon>
    </lineage>
</organism>
<dbReference type="GO" id="GO:0005634">
    <property type="term" value="C:nucleus"/>
    <property type="evidence" value="ECO:0007669"/>
    <property type="project" value="TreeGrafter"/>
</dbReference>
<dbReference type="CDD" id="cd12257">
    <property type="entry name" value="RRM1_RBM26_like"/>
    <property type="match status" value="1"/>
</dbReference>
<feature type="compositionally biased region" description="Basic and acidic residues" evidence="3">
    <location>
        <begin position="376"/>
        <end position="386"/>
    </location>
</feature>
<dbReference type="PANTHER" id="PTHR14398:SF0">
    <property type="entry name" value="ZINC FINGER PROTEIN SWM"/>
    <property type="match status" value="1"/>
</dbReference>
<dbReference type="EMBL" id="LJIJ01000105">
    <property type="protein sequence ID" value="ODN02593.1"/>
    <property type="molecule type" value="Genomic_DNA"/>
</dbReference>
<proteinExistence type="predicted"/>
<evidence type="ECO:0000259" key="4">
    <source>
        <dbReference type="PROSITE" id="PS50103"/>
    </source>
</evidence>
<accession>A0A1D2NBG5</accession>
<keyword evidence="2" id="KW-0862">Zinc</keyword>
<dbReference type="InterPro" id="IPR000571">
    <property type="entry name" value="Znf_CCCH"/>
</dbReference>
<evidence type="ECO:0000256" key="2">
    <source>
        <dbReference type="PROSITE-ProRule" id="PRU00723"/>
    </source>
</evidence>
<dbReference type="SMART" id="SM00360">
    <property type="entry name" value="RRM"/>
    <property type="match status" value="1"/>
</dbReference>
<dbReference type="InterPro" id="IPR000504">
    <property type="entry name" value="RRM_dom"/>
</dbReference>
<dbReference type="GO" id="GO:0003723">
    <property type="term" value="F:RNA binding"/>
    <property type="evidence" value="ECO:0007669"/>
    <property type="project" value="UniProtKB-KW"/>
</dbReference>
<dbReference type="InterPro" id="IPR035979">
    <property type="entry name" value="RBD_domain_sf"/>
</dbReference>
<dbReference type="SUPFAM" id="SSF54928">
    <property type="entry name" value="RNA-binding domain, RBD"/>
    <property type="match status" value="1"/>
</dbReference>
<keyword evidence="2" id="KW-0863">Zinc-finger</keyword>
<dbReference type="Gene3D" id="3.30.70.330">
    <property type="match status" value="1"/>
</dbReference>
<dbReference type="Proteomes" id="UP000094527">
    <property type="component" value="Unassembled WGS sequence"/>
</dbReference>
<name>A0A1D2NBG5_ORCCI</name>
<dbReference type="AlphaFoldDB" id="A0A1D2NBG5"/>
<evidence type="ECO:0000313" key="6">
    <source>
        <dbReference type="Proteomes" id="UP000094527"/>
    </source>
</evidence>
<evidence type="ECO:0000256" key="1">
    <source>
        <dbReference type="ARBA" id="ARBA00022884"/>
    </source>
</evidence>
<dbReference type="STRING" id="48709.A0A1D2NBG5"/>
<feature type="region of interest" description="Disordered" evidence="3">
    <location>
        <begin position="376"/>
        <end position="396"/>
    </location>
</feature>
<reference evidence="5 6" key="1">
    <citation type="journal article" date="2016" name="Genome Biol. Evol.">
        <title>Gene Family Evolution Reflects Adaptation to Soil Environmental Stressors in the Genome of the Collembolan Orchesella cincta.</title>
        <authorList>
            <person name="Faddeeva-Vakhrusheva A."/>
            <person name="Derks M.F."/>
            <person name="Anvar S.Y."/>
            <person name="Agamennone V."/>
            <person name="Suring W."/>
            <person name="Smit S."/>
            <person name="van Straalen N.M."/>
            <person name="Roelofs D."/>
        </authorList>
    </citation>
    <scope>NUCLEOTIDE SEQUENCE [LARGE SCALE GENOMIC DNA]</scope>
    <source>
        <tissue evidence="5">Mixed pool</tissue>
    </source>
</reference>
<comment type="caution">
    <text evidence="5">The sequence shown here is derived from an EMBL/GenBank/DDBJ whole genome shotgun (WGS) entry which is preliminary data.</text>
</comment>
<evidence type="ECO:0000313" key="5">
    <source>
        <dbReference type="EMBL" id="ODN02593.1"/>
    </source>
</evidence>
<keyword evidence="1" id="KW-0694">RNA-binding</keyword>
<dbReference type="InterPro" id="IPR045137">
    <property type="entry name" value="RBM26/27"/>
</dbReference>
<dbReference type="OrthoDB" id="443401at2759"/>
<feature type="zinc finger region" description="C3H1-type" evidence="2">
    <location>
        <begin position="97"/>
        <end position="125"/>
    </location>
</feature>
<dbReference type="InterPro" id="IPR012677">
    <property type="entry name" value="Nucleotide-bd_a/b_plait_sf"/>
</dbReference>
<dbReference type="PANTHER" id="PTHR14398">
    <property type="entry name" value="RNA RECOGNITION RRM/RNP DOMAIN"/>
    <property type="match status" value="1"/>
</dbReference>
<dbReference type="PROSITE" id="PS50103">
    <property type="entry name" value="ZF_C3H1"/>
    <property type="match status" value="1"/>
</dbReference>
<feature type="domain" description="C3H1-type" evidence="4">
    <location>
        <begin position="97"/>
        <end position="125"/>
    </location>
</feature>
<gene>
    <name evidence="5" type="ORF">Ocin01_04088</name>
</gene>
<keyword evidence="6" id="KW-1185">Reference proteome</keyword>
<dbReference type="GO" id="GO:0008270">
    <property type="term" value="F:zinc ion binding"/>
    <property type="evidence" value="ECO:0007669"/>
    <property type="project" value="UniProtKB-KW"/>
</dbReference>
<evidence type="ECO:0000256" key="3">
    <source>
        <dbReference type="SAM" id="MobiDB-lite"/>
    </source>
</evidence>